<dbReference type="EMBL" id="JBIAHM010000008">
    <property type="protein sequence ID" value="MFE9601417.1"/>
    <property type="molecule type" value="Genomic_DNA"/>
</dbReference>
<evidence type="ECO:0000259" key="2">
    <source>
        <dbReference type="SMART" id="SM00857"/>
    </source>
</evidence>
<comment type="caution">
    <text evidence="3">The sequence shown here is derived from an EMBL/GenBank/DDBJ whole genome shotgun (WGS) entry which is preliminary data.</text>
</comment>
<proteinExistence type="predicted"/>
<feature type="domain" description="Resolvase/invertase-type recombinase catalytic" evidence="2">
    <location>
        <begin position="20"/>
        <end position="129"/>
    </location>
</feature>
<evidence type="ECO:0000256" key="1">
    <source>
        <dbReference type="SAM" id="MobiDB-lite"/>
    </source>
</evidence>
<dbReference type="SUPFAM" id="SSF53041">
    <property type="entry name" value="Resolvase-like"/>
    <property type="match status" value="1"/>
</dbReference>
<evidence type="ECO:0000313" key="3">
    <source>
        <dbReference type="EMBL" id="MFE9601417.1"/>
    </source>
</evidence>
<gene>
    <name evidence="3" type="ORF">ACFYNQ_22985</name>
</gene>
<reference evidence="3 4" key="1">
    <citation type="submission" date="2024-10" db="EMBL/GenBank/DDBJ databases">
        <title>The Natural Products Discovery Center: Release of the First 8490 Sequenced Strains for Exploring Actinobacteria Biosynthetic Diversity.</title>
        <authorList>
            <person name="Kalkreuter E."/>
            <person name="Kautsar S.A."/>
            <person name="Yang D."/>
            <person name="Bader C.D."/>
            <person name="Teijaro C.N."/>
            <person name="Fluegel L."/>
            <person name="Davis C.M."/>
            <person name="Simpson J.R."/>
            <person name="Lauterbach L."/>
            <person name="Steele A.D."/>
            <person name="Gui C."/>
            <person name="Meng S."/>
            <person name="Li G."/>
            <person name="Viehrig K."/>
            <person name="Ye F."/>
            <person name="Su P."/>
            <person name="Kiefer A.F."/>
            <person name="Nichols A."/>
            <person name="Cepeda A.J."/>
            <person name="Yan W."/>
            <person name="Fan B."/>
            <person name="Jiang Y."/>
            <person name="Adhikari A."/>
            <person name="Zheng C.-J."/>
            <person name="Schuster L."/>
            <person name="Cowan T.M."/>
            <person name="Smanski M.J."/>
            <person name="Chevrette M.G."/>
            <person name="De Carvalho L.P.S."/>
            <person name="Shen B."/>
        </authorList>
    </citation>
    <scope>NUCLEOTIDE SEQUENCE [LARGE SCALE GENOMIC DNA]</scope>
    <source>
        <strain evidence="3 4">NPDC006488</strain>
    </source>
</reference>
<keyword evidence="4" id="KW-1185">Reference proteome</keyword>
<accession>A0ABW6M7Z0</accession>
<feature type="region of interest" description="Disordered" evidence="1">
    <location>
        <begin position="109"/>
        <end position="133"/>
    </location>
</feature>
<dbReference type="InterPro" id="IPR036162">
    <property type="entry name" value="Resolvase-like_N_sf"/>
</dbReference>
<dbReference type="InterPro" id="IPR006119">
    <property type="entry name" value="Resolv_N"/>
</dbReference>
<dbReference type="RefSeq" id="WP_388108618.1">
    <property type="nucleotide sequence ID" value="NZ_JBIAHM010000008.1"/>
</dbReference>
<feature type="compositionally biased region" description="Basic and acidic residues" evidence="1">
    <location>
        <begin position="109"/>
        <end position="124"/>
    </location>
</feature>
<protein>
    <recommendedName>
        <fullName evidence="2">Resolvase/invertase-type recombinase catalytic domain-containing protein</fullName>
    </recommendedName>
</protein>
<dbReference type="Proteomes" id="UP001601303">
    <property type="component" value="Unassembled WGS sequence"/>
</dbReference>
<name>A0ABW6M7Z0_9ACTN</name>
<dbReference type="SMART" id="SM00857">
    <property type="entry name" value="Resolvase"/>
    <property type="match status" value="1"/>
</dbReference>
<sequence>MRAELTRPVNAGAEPVGHVRLGCGRASTARRSLDAQLDSLAEAGVTRVFAEKISTRATKRPELAVAVELAGELKAGDAGLKFLIGELKGSHDPSGIVFTVFAAMSGTERQHTRDRTLEGHESARKRGKTIGGAGVTDDSMLSLVFHLRDQEMSVRDIAKRLVITSGMKKGLHPSPATVMRMLREHDEQTATAANA</sequence>
<organism evidence="3 4">
    <name type="scientific">Streptomyces hokutonensis</name>
    <dbReference type="NCBI Taxonomy" id="1306990"/>
    <lineage>
        <taxon>Bacteria</taxon>
        <taxon>Bacillati</taxon>
        <taxon>Actinomycetota</taxon>
        <taxon>Actinomycetes</taxon>
        <taxon>Kitasatosporales</taxon>
        <taxon>Streptomycetaceae</taxon>
        <taxon>Streptomyces</taxon>
    </lineage>
</organism>
<evidence type="ECO:0000313" key="4">
    <source>
        <dbReference type="Proteomes" id="UP001601303"/>
    </source>
</evidence>
<dbReference type="Gene3D" id="3.40.50.1390">
    <property type="entry name" value="Resolvase, N-terminal catalytic domain"/>
    <property type="match status" value="1"/>
</dbReference>